<protein>
    <submittedName>
        <fullName evidence="1">Armadillo-like helical</fullName>
    </submittedName>
</protein>
<dbReference type="EMBL" id="CABPRJ010001443">
    <property type="protein sequence ID" value="VVC37210.1"/>
    <property type="molecule type" value="Genomic_DNA"/>
</dbReference>
<sequence>MIGEQLGLTHTTVHHILTNDLEMRKICAKMVPKILSQDQKDNRRDRCLDFLKQIENDPSFLERVITGDEPWIFEYDPETDETSQEWWKRKNISLQKLVTKPLQEFAKLHGRNGYLETHSKTKYHKDVALSSTDIFDYLEHNKQVINLINTNVAFRGHQEHNSLLSDISDSSCINEETTNTINISQMSLILRYIDTNNKVNEQFIRFLDCHEYVYTQSKYDEAVNSIDEEHNIELSKKLEPNGSGEILDNTVVSMLKEMSLELDYSIRIGTDGCAVMISSIRGATNSTN</sequence>
<dbReference type="Proteomes" id="UP000325440">
    <property type="component" value="Unassembled WGS sequence"/>
</dbReference>
<dbReference type="Gene3D" id="3.30.420.10">
    <property type="entry name" value="Ribonuclease H-like superfamily/Ribonuclease H"/>
    <property type="match status" value="1"/>
</dbReference>
<dbReference type="InterPro" id="IPR052709">
    <property type="entry name" value="Transposase-MT_Hybrid"/>
</dbReference>
<dbReference type="PANTHER" id="PTHR46060:SF1">
    <property type="entry name" value="MARINER MOS1 TRANSPOSASE-LIKE PROTEIN"/>
    <property type="match status" value="1"/>
</dbReference>
<gene>
    <name evidence="1" type="ORF">CINCED_3A003393</name>
</gene>
<reference evidence="1 2" key="1">
    <citation type="submission" date="2019-08" db="EMBL/GenBank/DDBJ databases">
        <authorList>
            <person name="Alioto T."/>
            <person name="Alioto T."/>
            <person name="Gomez Garrido J."/>
        </authorList>
    </citation>
    <scope>NUCLEOTIDE SEQUENCE [LARGE SCALE GENOMIC DNA]</scope>
</reference>
<accession>A0A5E4MY01</accession>
<proteinExistence type="predicted"/>
<evidence type="ECO:0000313" key="1">
    <source>
        <dbReference type="EMBL" id="VVC37210.1"/>
    </source>
</evidence>
<dbReference type="AlphaFoldDB" id="A0A5E4MY01"/>
<keyword evidence="2" id="KW-1185">Reference proteome</keyword>
<organism evidence="1 2">
    <name type="scientific">Cinara cedri</name>
    <dbReference type="NCBI Taxonomy" id="506608"/>
    <lineage>
        <taxon>Eukaryota</taxon>
        <taxon>Metazoa</taxon>
        <taxon>Ecdysozoa</taxon>
        <taxon>Arthropoda</taxon>
        <taxon>Hexapoda</taxon>
        <taxon>Insecta</taxon>
        <taxon>Pterygota</taxon>
        <taxon>Neoptera</taxon>
        <taxon>Paraneoptera</taxon>
        <taxon>Hemiptera</taxon>
        <taxon>Sternorrhyncha</taxon>
        <taxon>Aphidomorpha</taxon>
        <taxon>Aphidoidea</taxon>
        <taxon>Aphididae</taxon>
        <taxon>Lachninae</taxon>
        <taxon>Cinara</taxon>
    </lineage>
</organism>
<dbReference type="InterPro" id="IPR036397">
    <property type="entry name" value="RNaseH_sf"/>
</dbReference>
<dbReference type="OrthoDB" id="6613513at2759"/>
<dbReference type="GO" id="GO:0003676">
    <property type="term" value="F:nucleic acid binding"/>
    <property type="evidence" value="ECO:0007669"/>
    <property type="project" value="InterPro"/>
</dbReference>
<evidence type="ECO:0000313" key="2">
    <source>
        <dbReference type="Proteomes" id="UP000325440"/>
    </source>
</evidence>
<name>A0A5E4MY01_9HEMI</name>
<dbReference type="PANTHER" id="PTHR46060">
    <property type="entry name" value="MARINER MOS1 TRANSPOSASE-LIKE PROTEIN"/>
    <property type="match status" value="1"/>
</dbReference>